<accession>A0ABD3ZZN5</accession>
<sequence length="59" mass="6932">MKAFNAPLAFVLIHLSPLRKKSVRRNSMKELIKEHQKDINPALQLHDWVEYYRPFAANG</sequence>
<evidence type="ECO:0000313" key="1">
    <source>
        <dbReference type="EMBL" id="KIL33414.1"/>
    </source>
</evidence>
<dbReference type="EMBL" id="JSXS01000014">
    <property type="protein sequence ID" value="KIL33414.1"/>
    <property type="molecule type" value="Genomic_DNA"/>
</dbReference>
<reference evidence="1 2" key="1">
    <citation type="submission" date="2014-11" db="EMBL/GenBank/DDBJ databases">
        <title>Draft Genome Sequences of Nine Bacillus subtilis Strains that Form Spores with High Heat-Resistance.</title>
        <authorList>
            <person name="Krawcyk A.O."/>
            <person name="Berendsen E.M."/>
            <person name="de Jong A."/>
            <person name="Holsappel S."/>
            <person name="Eijlander R.T."/>
            <person name="Wells-Bennik M."/>
            <person name="Kuipers O.P."/>
        </authorList>
    </citation>
    <scope>NUCLEOTIDE SEQUENCE [LARGE SCALE GENOMIC DNA]</scope>
    <source>
        <strain evidence="1 2">B4067</strain>
    </source>
</reference>
<dbReference type="EC" id="3.5.1.2" evidence="1"/>
<name>A0ABD3ZZN5_BACIU</name>
<keyword evidence="1" id="KW-0378">Hydrolase</keyword>
<comment type="caution">
    <text evidence="1">The sequence shown here is derived from an EMBL/GenBank/DDBJ whole genome shotgun (WGS) entry which is preliminary data.</text>
</comment>
<evidence type="ECO:0000313" key="2">
    <source>
        <dbReference type="Proteomes" id="UP000031970"/>
    </source>
</evidence>
<dbReference type="GO" id="GO:0004359">
    <property type="term" value="F:glutaminase activity"/>
    <property type="evidence" value="ECO:0007669"/>
    <property type="project" value="UniProtKB-EC"/>
</dbReference>
<proteinExistence type="predicted"/>
<dbReference type="AlphaFoldDB" id="A0ABD3ZZN5"/>
<dbReference type="Proteomes" id="UP000031970">
    <property type="component" value="Unassembled WGS sequence"/>
</dbReference>
<gene>
    <name evidence="1" type="ORF">B4067_0307</name>
</gene>
<protein>
    <submittedName>
        <fullName evidence="1">Glutaminase</fullName>
        <ecNumber evidence="1">3.5.1.2</ecNumber>
    </submittedName>
</protein>
<organism evidence="1 2">
    <name type="scientific">Bacillus subtilis subsp. subtilis</name>
    <dbReference type="NCBI Taxonomy" id="135461"/>
    <lineage>
        <taxon>Bacteria</taxon>
        <taxon>Bacillati</taxon>
        <taxon>Bacillota</taxon>
        <taxon>Bacilli</taxon>
        <taxon>Bacillales</taxon>
        <taxon>Bacillaceae</taxon>
        <taxon>Bacillus</taxon>
    </lineage>
</organism>